<dbReference type="PANTHER" id="PTHR34611">
    <property type="match status" value="1"/>
</dbReference>
<organism evidence="1 2">
    <name type="scientific">Schinkia azotoformans MEV2011</name>
    <dbReference type="NCBI Taxonomy" id="1348973"/>
    <lineage>
        <taxon>Bacteria</taxon>
        <taxon>Bacillati</taxon>
        <taxon>Bacillota</taxon>
        <taxon>Bacilli</taxon>
        <taxon>Bacillales</taxon>
        <taxon>Bacillaceae</taxon>
        <taxon>Calidifontibacillus/Schinkia group</taxon>
        <taxon>Schinkia</taxon>
    </lineage>
</organism>
<dbReference type="PATRIC" id="fig|1348973.3.peg.1209"/>
<dbReference type="InterPro" id="IPR051699">
    <property type="entry name" value="Rpn/YhgA-like_nuclease"/>
</dbReference>
<evidence type="ECO:0008006" key="3">
    <source>
        <dbReference type="Google" id="ProtNLM"/>
    </source>
</evidence>
<accession>A0A072NP72</accession>
<comment type="caution">
    <text evidence="1">The sequence shown here is derived from an EMBL/GenBank/DDBJ whole genome shotgun (WGS) entry which is preliminary data.</text>
</comment>
<evidence type="ECO:0000313" key="2">
    <source>
        <dbReference type="Proteomes" id="UP000027936"/>
    </source>
</evidence>
<protein>
    <recommendedName>
        <fullName evidence="3">Transposase</fullName>
    </recommendedName>
</protein>
<evidence type="ECO:0000313" key="1">
    <source>
        <dbReference type="EMBL" id="KEF39469.1"/>
    </source>
</evidence>
<dbReference type="PANTHER" id="PTHR34611:SF2">
    <property type="entry name" value="INACTIVE RECOMBINATION-PROMOTING NUCLEASE-LIKE PROTEIN RPNE-RELATED"/>
    <property type="match status" value="1"/>
</dbReference>
<dbReference type="GO" id="GO:0006310">
    <property type="term" value="P:DNA recombination"/>
    <property type="evidence" value="ECO:0007669"/>
    <property type="project" value="TreeGrafter"/>
</dbReference>
<dbReference type="EMBL" id="JJRY01000003">
    <property type="protein sequence ID" value="KEF39469.1"/>
    <property type="molecule type" value="Genomic_DNA"/>
</dbReference>
<dbReference type="Proteomes" id="UP000027936">
    <property type="component" value="Unassembled WGS sequence"/>
</dbReference>
<gene>
    <name evidence="1" type="ORF">M670_01237</name>
</gene>
<sequence>MGYSNEERVQVKKEFLRMLVRLELDPVRTELIAGFFETYLKLTSDEEKELNDEIKSLGREEEEKIMQITTSWHEKGREEGVKKGIEVGKVEGKKEGKIEGKKEALIEVAQSMLKDGFTVEQIERLTKLSKETIKNLIH</sequence>
<proteinExistence type="predicted"/>
<reference evidence="1 2" key="1">
    <citation type="submission" date="2014-04" db="EMBL/GenBank/DDBJ databases">
        <title>Draft genome sequence of Bacillus azotoformans MEV2011, a (co-) denitrifying strain unable to grow in the presence of oxygen.</title>
        <authorList>
            <person name="Nielsen M."/>
            <person name="Schreiber L."/>
            <person name="Finster K."/>
            <person name="Schramm A."/>
        </authorList>
    </citation>
    <scope>NUCLEOTIDE SEQUENCE [LARGE SCALE GENOMIC DNA]</scope>
    <source>
        <strain evidence="1 2">MEV2011</strain>
    </source>
</reference>
<name>A0A072NP72_SCHAZ</name>
<dbReference type="GO" id="GO:1990238">
    <property type="term" value="F:double-stranded DNA endonuclease activity"/>
    <property type="evidence" value="ECO:0007669"/>
    <property type="project" value="TreeGrafter"/>
</dbReference>
<dbReference type="AlphaFoldDB" id="A0A072NP72"/>